<comment type="caution">
    <text evidence="12">The sequence shown here is derived from an EMBL/GenBank/DDBJ whole genome shotgun (WGS) entry which is preliminary data.</text>
</comment>
<dbReference type="InterPro" id="IPR050582">
    <property type="entry name" value="HAD-like_SerB"/>
</dbReference>
<feature type="chain" id="PRO_5032345717" description="phosphoserine phosphatase" evidence="11">
    <location>
        <begin position="27"/>
        <end position="355"/>
    </location>
</feature>
<comment type="cofactor">
    <cofactor evidence="1">
        <name>Mg(2+)</name>
        <dbReference type="ChEBI" id="CHEBI:18420"/>
    </cofactor>
</comment>
<dbReference type="GO" id="GO:0000287">
    <property type="term" value="F:magnesium ion binding"/>
    <property type="evidence" value="ECO:0007669"/>
    <property type="project" value="TreeGrafter"/>
</dbReference>
<evidence type="ECO:0000256" key="5">
    <source>
        <dbReference type="ARBA" id="ARBA00022723"/>
    </source>
</evidence>
<evidence type="ECO:0000256" key="9">
    <source>
        <dbReference type="ARBA" id="ARBA00048138"/>
    </source>
</evidence>
<proteinExistence type="predicted"/>
<keyword evidence="13" id="KW-1185">Reference proteome</keyword>
<accession>A0A847S9X0</accession>
<dbReference type="SUPFAM" id="SSF56784">
    <property type="entry name" value="HAD-like"/>
    <property type="match status" value="1"/>
</dbReference>
<evidence type="ECO:0000256" key="4">
    <source>
        <dbReference type="ARBA" id="ARBA00022605"/>
    </source>
</evidence>
<dbReference type="InterPro" id="IPR023214">
    <property type="entry name" value="HAD_sf"/>
</dbReference>
<dbReference type="AlphaFoldDB" id="A0A847S9X0"/>
<dbReference type="GO" id="GO:0005737">
    <property type="term" value="C:cytoplasm"/>
    <property type="evidence" value="ECO:0007669"/>
    <property type="project" value="TreeGrafter"/>
</dbReference>
<dbReference type="PANTHER" id="PTHR43344">
    <property type="entry name" value="PHOSPHOSERINE PHOSPHATASE"/>
    <property type="match status" value="1"/>
</dbReference>
<comment type="catalytic activity">
    <reaction evidence="9">
        <text>O-phospho-L-serine + H2O = L-serine + phosphate</text>
        <dbReference type="Rhea" id="RHEA:21208"/>
        <dbReference type="ChEBI" id="CHEBI:15377"/>
        <dbReference type="ChEBI" id="CHEBI:33384"/>
        <dbReference type="ChEBI" id="CHEBI:43474"/>
        <dbReference type="ChEBI" id="CHEBI:57524"/>
        <dbReference type="EC" id="3.1.3.3"/>
    </reaction>
</comment>
<dbReference type="Proteomes" id="UP000587991">
    <property type="component" value="Unassembled WGS sequence"/>
</dbReference>
<keyword evidence="11" id="KW-0732">Signal</keyword>
<evidence type="ECO:0000256" key="10">
    <source>
        <dbReference type="ARBA" id="ARBA00048523"/>
    </source>
</evidence>
<comment type="catalytic activity">
    <reaction evidence="10">
        <text>O-phospho-D-serine + H2O = D-serine + phosphate</text>
        <dbReference type="Rhea" id="RHEA:24873"/>
        <dbReference type="ChEBI" id="CHEBI:15377"/>
        <dbReference type="ChEBI" id="CHEBI:35247"/>
        <dbReference type="ChEBI" id="CHEBI:43474"/>
        <dbReference type="ChEBI" id="CHEBI:58680"/>
        <dbReference type="EC" id="3.1.3.3"/>
    </reaction>
</comment>
<dbReference type="Gene3D" id="3.40.50.1000">
    <property type="entry name" value="HAD superfamily/HAD-like"/>
    <property type="match status" value="1"/>
</dbReference>
<feature type="signal peptide" evidence="11">
    <location>
        <begin position="1"/>
        <end position="26"/>
    </location>
</feature>
<dbReference type="RefSeq" id="WP_168875976.1">
    <property type="nucleotide sequence ID" value="NZ_JABAIM010000001.1"/>
</dbReference>
<evidence type="ECO:0000256" key="6">
    <source>
        <dbReference type="ARBA" id="ARBA00022801"/>
    </source>
</evidence>
<dbReference type="GO" id="GO:0036424">
    <property type="term" value="F:L-phosphoserine phosphatase activity"/>
    <property type="evidence" value="ECO:0007669"/>
    <property type="project" value="TreeGrafter"/>
</dbReference>
<evidence type="ECO:0000256" key="3">
    <source>
        <dbReference type="ARBA" id="ARBA00012640"/>
    </source>
</evidence>
<keyword evidence="7" id="KW-0460">Magnesium</keyword>
<dbReference type="EMBL" id="JABAIM010000001">
    <property type="protein sequence ID" value="NLR74356.1"/>
    <property type="molecule type" value="Genomic_DNA"/>
</dbReference>
<dbReference type="InterPro" id="IPR036412">
    <property type="entry name" value="HAD-like_sf"/>
</dbReference>
<evidence type="ECO:0000313" key="12">
    <source>
        <dbReference type="EMBL" id="NLR74356.1"/>
    </source>
</evidence>
<keyword evidence="5" id="KW-0479">Metal-binding</keyword>
<gene>
    <name evidence="12" type="ORF">HF682_04205</name>
</gene>
<evidence type="ECO:0000256" key="2">
    <source>
        <dbReference type="ARBA" id="ARBA00005135"/>
    </source>
</evidence>
<evidence type="ECO:0000256" key="7">
    <source>
        <dbReference type="ARBA" id="ARBA00022842"/>
    </source>
</evidence>
<evidence type="ECO:0000256" key="1">
    <source>
        <dbReference type="ARBA" id="ARBA00001946"/>
    </source>
</evidence>
<dbReference type="PANTHER" id="PTHR43344:SF2">
    <property type="entry name" value="PHOSPHOSERINE PHOSPHATASE"/>
    <property type="match status" value="1"/>
</dbReference>
<comment type="pathway">
    <text evidence="2">Amino-acid biosynthesis; L-serine biosynthesis; L-serine from 3-phospho-D-glycerate: step 3/3.</text>
</comment>
<name>A0A847S9X0_9NEIS</name>
<dbReference type="Gene3D" id="1.20.1440.310">
    <property type="match status" value="1"/>
</dbReference>
<evidence type="ECO:0000313" key="13">
    <source>
        <dbReference type="Proteomes" id="UP000587991"/>
    </source>
</evidence>
<protein>
    <recommendedName>
        <fullName evidence="3">phosphoserine phosphatase</fullName>
        <ecNumber evidence="3">3.1.3.3</ecNumber>
    </recommendedName>
</protein>
<evidence type="ECO:0000256" key="8">
    <source>
        <dbReference type="ARBA" id="ARBA00023299"/>
    </source>
</evidence>
<dbReference type="EC" id="3.1.3.3" evidence="3"/>
<keyword evidence="6 12" id="KW-0378">Hydrolase</keyword>
<evidence type="ECO:0000256" key="11">
    <source>
        <dbReference type="SAM" id="SignalP"/>
    </source>
</evidence>
<keyword evidence="4" id="KW-0028">Amino-acid biosynthesis</keyword>
<dbReference type="GO" id="GO:0006564">
    <property type="term" value="P:L-serine biosynthetic process"/>
    <property type="evidence" value="ECO:0007669"/>
    <property type="project" value="UniProtKB-KW"/>
</dbReference>
<sequence>MKGIKRWMQAAVLAALTTGATGLAGATELKHWPPEAAAKLNALIASNANKGAYAVFDMDNTSYRYDLEESLLPFLEMKGVLTRDKLDPSLKLLPFKDTPEFKESLNSYYYRMCEVDDLVCYPWVAQVFSGLTLKELKGYVDELMAYNKPIPIKYYSEGKVVEGTVNPPKIYSGMQELYNKLQENGIEVYVMTAASEELVRMVAADPKYGYNAKPQNVIGVNLLLKDNKTGELTTSRLQIKKGKYDQTRNLDLTLTPYLMNPMTWYEGKMGTILGWIDQWKKPILVGGDTPISDGYMLLNGVDVEKGGMRVWVNRKAKYMPQMQKWWEESAKRQQALGQAVTADKNWVVVKPEEIQ</sequence>
<reference evidence="12 13" key="1">
    <citation type="submission" date="2020-04" db="EMBL/GenBank/DDBJ databases">
        <title>Draft genome of Leeia sp. IMCC25680.</title>
        <authorList>
            <person name="Song J."/>
            <person name="Cho J.-C."/>
        </authorList>
    </citation>
    <scope>NUCLEOTIDE SEQUENCE [LARGE SCALE GENOMIC DNA]</scope>
    <source>
        <strain evidence="12 13">IMCC25680</strain>
    </source>
</reference>
<organism evidence="12 13">
    <name type="scientific">Leeia aquatica</name>
    <dbReference type="NCBI Taxonomy" id="2725557"/>
    <lineage>
        <taxon>Bacteria</taxon>
        <taxon>Pseudomonadati</taxon>
        <taxon>Pseudomonadota</taxon>
        <taxon>Betaproteobacteria</taxon>
        <taxon>Neisseriales</taxon>
        <taxon>Leeiaceae</taxon>
        <taxon>Leeia</taxon>
    </lineage>
</organism>
<keyword evidence="8" id="KW-0718">Serine biosynthesis</keyword>